<dbReference type="Proteomes" id="UP000008558">
    <property type="component" value="Chromosome"/>
</dbReference>
<dbReference type="STRING" id="441768.ACL_1196"/>
<dbReference type="eggNOG" id="COG1082">
    <property type="taxonomic scope" value="Bacteria"/>
</dbReference>
<dbReference type="HOGENOM" id="CLU_985613_0_0_14"/>
<dbReference type="InterPro" id="IPR013022">
    <property type="entry name" value="Xyl_isomerase-like_TIM-brl"/>
</dbReference>
<dbReference type="Gene3D" id="3.20.20.150">
    <property type="entry name" value="Divalent-metal-dependent TIM barrel enzymes"/>
    <property type="match status" value="1"/>
</dbReference>
<evidence type="ECO:0000313" key="3">
    <source>
        <dbReference type="Proteomes" id="UP000008558"/>
    </source>
</evidence>
<dbReference type="SUPFAM" id="SSF51658">
    <property type="entry name" value="Xylose isomerase-like"/>
    <property type="match status" value="1"/>
</dbReference>
<dbReference type="EMBL" id="CP000896">
    <property type="protein sequence ID" value="ABX81795.1"/>
    <property type="molecule type" value="Genomic_DNA"/>
</dbReference>
<protein>
    <recommendedName>
        <fullName evidence="1">Xylose isomerase-like TIM barrel domain-containing protein</fullName>
    </recommendedName>
</protein>
<dbReference type="GeneID" id="41339335"/>
<feature type="domain" description="Xylose isomerase-like TIM barrel" evidence="1">
    <location>
        <begin position="85"/>
        <end position="233"/>
    </location>
</feature>
<gene>
    <name evidence="2" type="ordered locus">ACL_1196</name>
</gene>
<evidence type="ECO:0000313" key="2">
    <source>
        <dbReference type="EMBL" id="ABX81795.1"/>
    </source>
</evidence>
<organism evidence="2 3">
    <name type="scientific">Acholeplasma laidlawii (strain PG-8A)</name>
    <dbReference type="NCBI Taxonomy" id="441768"/>
    <lineage>
        <taxon>Bacteria</taxon>
        <taxon>Bacillati</taxon>
        <taxon>Mycoplasmatota</taxon>
        <taxon>Mollicutes</taxon>
        <taxon>Acholeplasmatales</taxon>
        <taxon>Acholeplasmataceae</taxon>
        <taxon>Acholeplasma</taxon>
    </lineage>
</organism>
<proteinExistence type="predicted"/>
<reference evidence="2 3" key="1">
    <citation type="journal article" date="2011" name="J. Bacteriol.">
        <title>Complete genome and proteome of Acholeplasma laidlawii.</title>
        <authorList>
            <person name="Lazarev V.N."/>
            <person name="Levitskii S.A."/>
            <person name="Basovskii Y.I."/>
            <person name="Chukin M.M."/>
            <person name="Akopian T.A."/>
            <person name="Vereshchagin V.V."/>
            <person name="Kostrjukova E.S."/>
            <person name="Kovaleva G.Y."/>
            <person name="Kazanov M.D."/>
            <person name="Malko D.B."/>
            <person name="Vitreschak A.G."/>
            <person name="Sernova N.V."/>
            <person name="Gelfand M.S."/>
            <person name="Demina I.A."/>
            <person name="Serebryakova M.V."/>
            <person name="Galyamina M.A."/>
            <person name="Vtyurin N.N."/>
            <person name="Rogov S.I."/>
            <person name="Alexeev D.G."/>
            <person name="Ladygina V.G."/>
            <person name="Govorun V.M."/>
        </authorList>
    </citation>
    <scope>NUCLEOTIDE SEQUENCE [LARGE SCALE GENOMIC DNA]</scope>
    <source>
        <strain evidence="2 3">PG-8A</strain>
    </source>
</reference>
<keyword evidence="3" id="KW-1185">Reference proteome</keyword>
<dbReference type="KEGG" id="acl:ACL_1196"/>
<dbReference type="RefSeq" id="WP_012243126.1">
    <property type="nucleotide sequence ID" value="NC_010163.1"/>
</dbReference>
<accession>A9NHG5</accession>
<evidence type="ECO:0000259" key="1">
    <source>
        <dbReference type="Pfam" id="PF01261"/>
    </source>
</evidence>
<sequence length="298" mass="34931">MKAILSTFLDYKQADIETQIDLFKKLKLTHYMLRRIGGKAIYEMPLDKLDLIYPQFEKIRVLAVDPLLPSFHMDQMDGLDPYNQLLEETVTRVKKFNASYYVYTIPVFDETVNDYNHIVEVITEHIKIIRKYKLKILIKFSDKHTPKMYRYILDELKHKHVEIIFDYTYLYKINEAEVTAYRILRDYIGMLIMEDIDKTGAGRVIGSGEHIPVARIAKRFIKKSFDGYIVLDSSLVELLGTANGQGWFSKLVSKKTKHELKIYNDFIERYTSADTYRVLLVQMAVLSLMFLNKKIALG</sequence>
<dbReference type="InterPro" id="IPR036237">
    <property type="entry name" value="Xyl_isomerase-like_sf"/>
</dbReference>
<dbReference type="AlphaFoldDB" id="A9NHG5"/>
<dbReference type="Pfam" id="PF01261">
    <property type="entry name" value="AP_endonuc_2"/>
    <property type="match status" value="1"/>
</dbReference>
<name>A9NHG5_ACHLI</name>